<keyword evidence="2" id="KW-1185">Reference proteome</keyword>
<protein>
    <submittedName>
        <fullName evidence="1">Uncharacterized protein</fullName>
    </submittedName>
</protein>
<evidence type="ECO:0000313" key="2">
    <source>
        <dbReference type="Proteomes" id="UP000828251"/>
    </source>
</evidence>
<sequence>MILVENINSWKANQESSLAVHSYWQRRGLLTYPGTQHSSYSYPLLPTSVILDFEVLLAVICLCLDSTALIAVVI</sequence>
<comment type="caution">
    <text evidence="1">The sequence shown here is derived from an EMBL/GenBank/DDBJ whole genome shotgun (WGS) entry which is preliminary data.</text>
</comment>
<dbReference type="EMBL" id="JAIQCV010000011">
    <property type="protein sequence ID" value="KAH1046462.1"/>
    <property type="molecule type" value="Genomic_DNA"/>
</dbReference>
<gene>
    <name evidence="1" type="ORF">J1N35_037246</name>
</gene>
<evidence type="ECO:0000313" key="1">
    <source>
        <dbReference type="EMBL" id="KAH1046462.1"/>
    </source>
</evidence>
<name>A0A9D3UJM6_9ROSI</name>
<organism evidence="1 2">
    <name type="scientific">Gossypium stocksii</name>
    <dbReference type="NCBI Taxonomy" id="47602"/>
    <lineage>
        <taxon>Eukaryota</taxon>
        <taxon>Viridiplantae</taxon>
        <taxon>Streptophyta</taxon>
        <taxon>Embryophyta</taxon>
        <taxon>Tracheophyta</taxon>
        <taxon>Spermatophyta</taxon>
        <taxon>Magnoliopsida</taxon>
        <taxon>eudicotyledons</taxon>
        <taxon>Gunneridae</taxon>
        <taxon>Pentapetalae</taxon>
        <taxon>rosids</taxon>
        <taxon>malvids</taxon>
        <taxon>Malvales</taxon>
        <taxon>Malvaceae</taxon>
        <taxon>Malvoideae</taxon>
        <taxon>Gossypium</taxon>
    </lineage>
</organism>
<reference evidence="1 2" key="1">
    <citation type="journal article" date="2021" name="Plant Biotechnol. J.">
        <title>Multi-omics assisted identification of the key and species-specific regulatory components of drought-tolerant mechanisms in Gossypium stocksii.</title>
        <authorList>
            <person name="Yu D."/>
            <person name="Ke L."/>
            <person name="Zhang D."/>
            <person name="Wu Y."/>
            <person name="Sun Y."/>
            <person name="Mei J."/>
            <person name="Sun J."/>
            <person name="Sun Y."/>
        </authorList>
    </citation>
    <scope>NUCLEOTIDE SEQUENCE [LARGE SCALE GENOMIC DNA]</scope>
    <source>
        <strain evidence="2">cv. E1</strain>
        <tissue evidence="1">Leaf</tissue>
    </source>
</reference>
<dbReference type="AlphaFoldDB" id="A0A9D3UJM6"/>
<accession>A0A9D3UJM6</accession>
<dbReference type="Proteomes" id="UP000828251">
    <property type="component" value="Unassembled WGS sequence"/>
</dbReference>
<proteinExistence type="predicted"/>